<evidence type="ECO:0000313" key="1">
    <source>
        <dbReference type="EMBL" id="KAB2612531.1"/>
    </source>
</evidence>
<dbReference type="Proteomes" id="UP000327157">
    <property type="component" value="Chromosome 9"/>
</dbReference>
<dbReference type="OrthoDB" id="1906820at2759"/>
<keyword evidence="2" id="KW-1185">Reference proteome</keyword>
<sequence length="80" mass="9223">MVARDAAWLVKEKQLQALVFEGDALLVLPLSQWKIGFSRRETNKVAHRLARMSLSTDNPILWFEELHDVIVDLLFEDSNS</sequence>
<reference evidence="1 2" key="1">
    <citation type="submission" date="2019-09" db="EMBL/GenBank/DDBJ databases">
        <authorList>
            <person name="Ou C."/>
        </authorList>
    </citation>
    <scope>NUCLEOTIDE SEQUENCE [LARGE SCALE GENOMIC DNA]</scope>
    <source>
        <strain evidence="1">S2</strain>
        <tissue evidence="1">Leaf</tissue>
    </source>
</reference>
<protein>
    <recommendedName>
        <fullName evidence="3">RNase H type-1 domain-containing protein</fullName>
    </recommendedName>
</protein>
<dbReference type="EMBL" id="SMOL01000458">
    <property type="protein sequence ID" value="KAB2612531.1"/>
    <property type="molecule type" value="Genomic_DNA"/>
</dbReference>
<organism evidence="1 2">
    <name type="scientific">Pyrus ussuriensis x Pyrus communis</name>
    <dbReference type="NCBI Taxonomy" id="2448454"/>
    <lineage>
        <taxon>Eukaryota</taxon>
        <taxon>Viridiplantae</taxon>
        <taxon>Streptophyta</taxon>
        <taxon>Embryophyta</taxon>
        <taxon>Tracheophyta</taxon>
        <taxon>Spermatophyta</taxon>
        <taxon>Magnoliopsida</taxon>
        <taxon>eudicotyledons</taxon>
        <taxon>Gunneridae</taxon>
        <taxon>Pentapetalae</taxon>
        <taxon>rosids</taxon>
        <taxon>fabids</taxon>
        <taxon>Rosales</taxon>
        <taxon>Rosaceae</taxon>
        <taxon>Amygdaloideae</taxon>
        <taxon>Maleae</taxon>
        <taxon>Pyrus</taxon>
    </lineage>
</organism>
<comment type="caution">
    <text evidence="1">The sequence shown here is derived from an EMBL/GenBank/DDBJ whole genome shotgun (WGS) entry which is preliminary data.</text>
</comment>
<accession>A0A5N5GFG5</accession>
<proteinExistence type="predicted"/>
<reference evidence="1 2" key="3">
    <citation type="submission" date="2019-11" db="EMBL/GenBank/DDBJ databases">
        <title>A de novo genome assembly of a pear dwarfing rootstock.</title>
        <authorList>
            <person name="Wang F."/>
            <person name="Wang J."/>
            <person name="Li S."/>
            <person name="Zhang Y."/>
            <person name="Fang M."/>
            <person name="Ma L."/>
            <person name="Zhao Y."/>
            <person name="Jiang S."/>
        </authorList>
    </citation>
    <scope>NUCLEOTIDE SEQUENCE [LARGE SCALE GENOMIC DNA]</scope>
    <source>
        <strain evidence="1">S2</strain>
        <tissue evidence="1">Leaf</tissue>
    </source>
</reference>
<reference evidence="2" key="2">
    <citation type="submission" date="2019-10" db="EMBL/GenBank/DDBJ databases">
        <title>A de novo genome assembly of a pear dwarfing rootstock.</title>
        <authorList>
            <person name="Wang F."/>
            <person name="Wang J."/>
            <person name="Li S."/>
            <person name="Zhang Y."/>
            <person name="Fang M."/>
            <person name="Ma L."/>
            <person name="Zhao Y."/>
            <person name="Jiang S."/>
        </authorList>
    </citation>
    <scope>NUCLEOTIDE SEQUENCE [LARGE SCALE GENOMIC DNA]</scope>
</reference>
<evidence type="ECO:0008006" key="3">
    <source>
        <dbReference type="Google" id="ProtNLM"/>
    </source>
</evidence>
<dbReference type="AlphaFoldDB" id="A0A5N5GFG5"/>
<name>A0A5N5GFG5_9ROSA</name>
<gene>
    <name evidence="1" type="ORF">D8674_034847</name>
</gene>
<evidence type="ECO:0000313" key="2">
    <source>
        <dbReference type="Proteomes" id="UP000327157"/>
    </source>
</evidence>